<keyword evidence="4" id="KW-0963">Cytoplasm</keyword>
<comment type="similarity">
    <text evidence="2">Belongs to the DivIVA family.</text>
</comment>
<feature type="compositionally biased region" description="Basic and acidic residues" evidence="9">
    <location>
        <begin position="104"/>
        <end position="128"/>
    </location>
</feature>
<keyword evidence="7" id="KW-0131">Cell cycle</keyword>
<evidence type="ECO:0000256" key="6">
    <source>
        <dbReference type="ARBA" id="ARBA00023054"/>
    </source>
</evidence>
<gene>
    <name evidence="10" type="ORF">FB471_5234</name>
</gene>
<dbReference type="RefSeq" id="WP_142000935.1">
    <property type="nucleotide sequence ID" value="NZ_VFML01000001.1"/>
</dbReference>
<evidence type="ECO:0000256" key="3">
    <source>
        <dbReference type="ARBA" id="ARBA00018787"/>
    </source>
</evidence>
<dbReference type="InterPro" id="IPR019933">
    <property type="entry name" value="DivIVA_domain"/>
</dbReference>
<evidence type="ECO:0000313" key="10">
    <source>
        <dbReference type="EMBL" id="TQJ05405.1"/>
    </source>
</evidence>
<keyword evidence="5" id="KW-0132">Cell division</keyword>
<dbReference type="PANTHER" id="PTHR35794">
    <property type="entry name" value="CELL DIVISION PROTEIN DIVIVA"/>
    <property type="match status" value="1"/>
</dbReference>
<reference evidence="10 11" key="1">
    <citation type="submission" date="2019-06" db="EMBL/GenBank/DDBJ databases">
        <title>Sequencing the genomes of 1000 actinobacteria strains.</title>
        <authorList>
            <person name="Klenk H.-P."/>
        </authorList>
    </citation>
    <scope>NUCLEOTIDE SEQUENCE [LARGE SCALE GENOMIC DNA]</scope>
    <source>
        <strain evidence="10 11">DSM 45679</strain>
    </source>
</reference>
<dbReference type="GO" id="GO:0005737">
    <property type="term" value="C:cytoplasm"/>
    <property type="evidence" value="ECO:0007669"/>
    <property type="project" value="UniProtKB-SubCell"/>
</dbReference>
<protein>
    <recommendedName>
        <fullName evidence="3">Cell wall synthesis protein Wag31</fullName>
    </recommendedName>
    <alternativeName>
        <fullName evidence="8">Antigen 84</fullName>
    </alternativeName>
</protein>
<dbReference type="GO" id="GO:0051301">
    <property type="term" value="P:cell division"/>
    <property type="evidence" value="ECO:0007669"/>
    <property type="project" value="UniProtKB-KW"/>
</dbReference>
<name>A0A542DR13_AMYCI</name>
<evidence type="ECO:0000256" key="1">
    <source>
        <dbReference type="ARBA" id="ARBA00004496"/>
    </source>
</evidence>
<evidence type="ECO:0000256" key="5">
    <source>
        <dbReference type="ARBA" id="ARBA00022618"/>
    </source>
</evidence>
<accession>A0A542DR13</accession>
<dbReference type="PANTHER" id="PTHR35794:SF2">
    <property type="entry name" value="CELL DIVISION PROTEIN DIVIVA"/>
    <property type="match status" value="1"/>
</dbReference>
<evidence type="ECO:0000256" key="4">
    <source>
        <dbReference type="ARBA" id="ARBA00022490"/>
    </source>
</evidence>
<dbReference type="InterPro" id="IPR007793">
    <property type="entry name" value="DivIVA_fam"/>
</dbReference>
<dbReference type="AlphaFoldDB" id="A0A542DR13"/>
<dbReference type="NCBIfam" id="TIGR03544">
    <property type="entry name" value="DivI1A_domain"/>
    <property type="match status" value="2"/>
</dbReference>
<comment type="caution">
    <text evidence="10">The sequence shown here is derived from an EMBL/GenBank/DDBJ whole genome shotgun (WGS) entry which is preliminary data.</text>
</comment>
<dbReference type="EMBL" id="VFML01000001">
    <property type="protein sequence ID" value="TQJ05405.1"/>
    <property type="molecule type" value="Genomic_DNA"/>
</dbReference>
<dbReference type="OrthoDB" id="5198800at2"/>
<organism evidence="10 11">
    <name type="scientific">Amycolatopsis cihanbeyliensis</name>
    <dbReference type="NCBI Taxonomy" id="1128664"/>
    <lineage>
        <taxon>Bacteria</taxon>
        <taxon>Bacillati</taxon>
        <taxon>Actinomycetota</taxon>
        <taxon>Actinomycetes</taxon>
        <taxon>Pseudonocardiales</taxon>
        <taxon>Pseudonocardiaceae</taxon>
        <taxon>Amycolatopsis</taxon>
    </lineage>
</organism>
<sequence length="128" mass="14085">MSLTADDARSVDFGTAPIGRRGYAKDEVDAFLRRIALTLSGEDDLTAAEVHHVEFSRPLIGRRGYDEREVDAFLDAAEEELLGRSGLSGDAHRVPAAREQSPAVDEHNEHTSHADRGDSRPAPEREHL</sequence>
<feature type="region of interest" description="Disordered" evidence="9">
    <location>
        <begin position="84"/>
        <end position="128"/>
    </location>
</feature>
<comment type="subcellular location">
    <subcellularLocation>
        <location evidence="1">Cytoplasm</location>
    </subcellularLocation>
</comment>
<keyword evidence="6" id="KW-0175">Coiled coil</keyword>
<keyword evidence="11" id="KW-1185">Reference proteome</keyword>
<dbReference type="Gene3D" id="6.10.250.660">
    <property type="match status" value="2"/>
</dbReference>
<evidence type="ECO:0000256" key="8">
    <source>
        <dbReference type="ARBA" id="ARBA00031737"/>
    </source>
</evidence>
<evidence type="ECO:0000256" key="2">
    <source>
        <dbReference type="ARBA" id="ARBA00009008"/>
    </source>
</evidence>
<evidence type="ECO:0000313" key="11">
    <source>
        <dbReference type="Proteomes" id="UP000320876"/>
    </source>
</evidence>
<proteinExistence type="inferred from homology"/>
<evidence type="ECO:0000256" key="9">
    <source>
        <dbReference type="SAM" id="MobiDB-lite"/>
    </source>
</evidence>
<evidence type="ECO:0000256" key="7">
    <source>
        <dbReference type="ARBA" id="ARBA00023306"/>
    </source>
</evidence>
<dbReference type="Proteomes" id="UP000320876">
    <property type="component" value="Unassembled WGS sequence"/>
</dbReference>